<keyword evidence="1" id="KW-0812">Transmembrane</keyword>
<gene>
    <name evidence="2" type="ORF">BFL38_03665</name>
</gene>
<protein>
    <submittedName>
        <fullName evidence="2">Uncharacterized protein</fullName>
    </submittedName>
</protein>
<evidence type="ECO:0000256" key="1">
    <source>
        <dbReference type="SAM" id="Phobius"/>
    </source>
</evidence>
<organism evidence="2 3">
    <name type="scientific">Brachyspira hampsonii</name>
    <dbReference type="NCBI Taxonomy" id="1287055"/>
    <lineage>
        <taxon>Bacteria</taxon>
        <taxon>Pseudomonadati</taxon>
        <taxon>Spirochaetota</taxon>
        <taxon>Spirochaetia</taxon>
        <taxon>Brachyspirales</taxon>
        <taxon>Brachyspiraceae</taxon>
        <taxon>Brachyspira</taxon>
    </lineage>
</organism>
<keyword evidence="1" id="KW-1133">Transmembrane helix</keyword>
<keyword evidence="1" id="KW-0472">Membrane</keyword>
<proteinExistence type="predicted"/>
<dbReference type="Proteomes" id="UP000095247">
    <property type="component" value="Unassembled WGS sequence"/>
</dbReference>
<feature type="transmembrane region" description="Helical" evidence="1">
    <location>
        <begin position="46"/>
        <end position="66"/>
    </location>
</feature>
<sequence>MFNTFKDLISCSKTGHLSSMRLISLLGSAVMLVCIAFLVFSKDVRLGEALPFLMGGLLGLAGFKSYQSKFEGDK</sequence>
<dbReference type="AlphaFoldDB" id="A0A1E5NCE7"/>
<accession>A0A1E5NCE7</accession>
<comment type="caution">
    <text evidence="2">The sequence shown here is derived from an EMBL/GenBank/DDBJ whole genome shotgun (WGS) entry which is preliminary data.</text>
</comment>
<dbReference type="EMBL" id="MDCO01000012">
    <property type="protein sequence ID" value="OEJ13850.1"/>
    <property type="molecule type" value="Genomic_DNA"/>
</dbReference>
<evidence type="ECO:0000313" key="3">
    <source>
        <dbReference type="Proteomes" id="UP000095247"/>
    </source>
</evidence>
<name>A0A1E5NCE7_9SPIR</name>
<feature type="transmembrane region" description="Helical" evidence="1">
    <location>
        <begin position="21"/>
        <end position="40"/>
    </location>
</feature>
<reference evidence="2 3" key="1">
    <citation type="submission" date="2016-08" db="EMBL/GenBank/DDBJ databases">
        <title>Characterization and recognition of Brachyspira hampsonii sp. nov., a novel intestinal spirochete that is pathogenic to pigs.</title>
        <authorList>
            <person name="Mirajkar N."/>
            <person name="La T."/>
            <person name="Phillips N."/>
            <person name="Hampson D."/>
            <person name="Gebhart C."/>
        </authorList>
    </citation>
    <scope>NUCLEOTIDE SEQUENCE [LARGE SCALE GENOMIC DNA]</scope>
    <source>
        <strain evidence="2 3">P280/1</strain>
    </source>
</reference>
<evidence type="ECO:0000313" key="2">
    <source>
        <dbReference type="EMBL" id="OEJ13850.1"/>
    </source>
</evidence>